<evidence type="ECO:0000313" key="2">
    <source>
        <dbReference type="EMBL" id="HJC41107.1"/>
    </source>
</evidence>
<dbReference type="EMBL" id="DWWJ01000107">
    <property type="protein sequence ID" value="HJC41107.1"/>
    <property type="molecule type" value="Genomic_DNA"/>
</dbReference>
<name>A0A9D2P032_9FIRM</name>
<gene>
    <name evidence="2" type="ORF">H9701_06095</name>
</gene>
<dbReference type="AlphaFoldDB" id="A0A9D2P032"/>
<evidence type="ECO:0000313" key="3">
    <source>
        <dbReference type="Proteomes" id="UP000823882"/>
    </source>
</evidence>
<reference evidence="2" key="2">
    <citation type="submission" date="2021-04" db="EMBL/GenBank/DDBJ databases">
        <authorList>
            <person name="Gilroy R."/>
        </authorList>
    </citation>
    <scope>NUCLEOTIDE SEQUENCE</scope>
    <source>
        <strain evidence="2">CHK186-1790</strain>
    </source>
</reference>
<dbReference type="Proteomes" id="UP000823882">
    <property type="component" value="Unassembled WGS sequence"/>
</dbReference>
<proteinExistence type="predicted"/>
<feature type="region of interest" description="Disordered" evidence="1">
    <location>
        <begin position="19"/>
        <end position="79"/>
    </location>
</feature>
<accession>A0A9D2P032</accession>
<comment type="caution">
    <text evidence="2">The sequence shown here is derived from an EMBL/GenBank/DDBJ whole genome shotgun (WGS) entry which is preliminary data.</text>
</comment>
<reference evidence="2" key="1">
    <citation type="journal article" date="2021" name="PeerJ">
        <title>Extensive microbial diversity within the chicken gut microbiome revealed by metagenomics and culture.</title>
        <authorList>
            <person name="Gilroy R."/>
            <person name="Ravi A."/>
            <person name="Getino M."/>
            <person name="Pursley I."/>
            <person name="Horton D.L."/>
            <person name="Alikhan N.F."/>
            <person name="Baker D."/>
            <person name="Gharbi K."/>
            <person name="Hall N."/>
            <person name="Watson M."/>
            <person name="Adriaenssens E.M."/>
            <person name="Foster-Nyarko E."/>
            <person name="Jarju S."/>
            <person name="Secka A."/>
            <person name="Antonio M."/>
            <person name="Oren A."/>
            <person name="Chaudhuri R.R."/>
            <person name="La Ragione R."/>
            <person name="Hildebrand F."/>
            <person name="Pallen M.J."/>
        </authorList>
    </citation>
    <scope>NUCLEOTIDE SEQUENCE</scope>
    <source>
        <strain evidence="2">CHK186-1790</strain>
    </source>
</reference>
<feature type="compositionally biased region" description="Basic and acidic residues" evidence="1">
    <location>
        <begin position="62"/>
        <end position="79"/>
    </location>
</feature>
<protein>
    <submittedName>
        <fullName evidence="2">Uncharacterized protein</fullName>
    </submittedName>
</protein>
<organism evidence="2 3">
    <name type="scientific">Candidatus Intestinimonas pullistercoris</name>
    <dbReference type="NCBI Taxonomy" id="2838623"/>
    <lineage>
        <taxon>Bacteria</taxon>
        <taxon>Bacillati</taxon>
        <taxon>Bacillota</taxon>
        <taxon>Clostridia</taxon>
        <taxon>Eubacteriales</taxon>
        <taxon>Intestinimonas</taxon>
    </lineage>
</organism>
<evidence type="ECO:0000256" key="1">
    <source>
        <dbReference type="SAM" id="MobiDB-lite"/>
    </source>
</evidence>
<sequence>MLDDLLELGLDLAGEGAEALLGGSKAGKRSRPAGRTPKTKAEQSRPEPQAVSTGKITAQRKKCGEDPWEWKEKRPPWEG</sequence>